<keyword evidence="5" id="KW-0677">Repeat</keyword>
<evidence type="ECO:0000256" key="7">
    <source>
        <dbReference type="ARBA" id="ARBA00023140"/>
    </source>
</evidence>
<evidence type="ECO:0000256" key="9">
    <source>
        <dbReference type="SAM" id="MobiDB-lite"/>
    </source>
</evidence>
<accession>A0A8H7PV64</accession>
<feature type="compositionally biased region" description="Polar residues" evidence="9">
    <location>
        <begin position="42"/>
        <end position="51"/>
    </location>
</feature>
<evidence type="ECO:0000313" key="11">
    <source>
        <dbReference type="Proteomes" id="UP000612746"/>
    </source>
</evidence>
<proteinExistence type="inferred from homology"/>
<protein>
    <recommendedName>
        <fullName evidence="12">Peroxin-5</fullName>
    </recommendedName>
</protein>
<evidence type="ECO:0000256" key="2">
    <source>
        <dbReference type="ARBA" id="ARBA00004496"/>
    </source>
</evidence>
<evidence type="ECO:0008006" key="12">
    <source>
        <dbReference type="Google" id="ProtNLM"/>
    </source>
</evidence>
<evidence type="ECO:0000256" key="6">
    <source>
        <dbReference type="ARBA" id="ARBA00022803"/>
    </source>
</evidence>
<dbReference type="GO" id="GO:0005052">
    <property type="term" value="F:peroxisome matrix targeting signal-1 binding"/>
    <property type="evidence" value="ECO:0007669"/>
    <property type="project" value="TreeGrafter"/>
</dbReference>
<dbReference type="SMART" id="SM00028">
    <property type="entry name" value="TPR"/>
    <property type="match status" value="4"/>
</dbReference>
<dbReference type="InterPro" id="IPR024111">
    <property type="entry name" value="PEX5/PEX5L"/>
</dbReference>
<evidence type="ECO:0000256" key="1">
    <source>
        <dbReference type="ARBA" id="ARBA00004275"/>
    </source>
</evidence>
<dbReference type="SUPFAM" id="SSF48452">
    <property type="entry name" value="TPR-like"/>
    <property type="match status" value="1"/>
</dbReference>
<evidence type="ECO:0000313" key="10">
    <source>
        <dbReference type="EMBL" id="KAG2180490.1"/>
    </source>
</evidence>
<feature type="repeat" description="TPR" evidence="8">
    <location>
        <begin position="331"/>
        <end position="364"/>
    </location>
</feature>
<feature type="repeat" description="TPR" evidence="8">
    <location>
        <begin position="469"/>
        <end position="502"/>
    </location>
</feature>
<dbReference type="GO" id="GO:0016560">
    <property type="term" value="P:protein import into peroxisome matrix, docking"/>
    <property type="evidence" value="ECO:0007669"/>
    <property type="project" value="TreeGrafter"/>
</dbReference>
<dbReference type="GO" id="GO:0005829">
    <property type="term" value="C:cytosol"/>
    <property type="evidence" value="ECO:0007669"/>
    <property type="project" value="TreeGrafter"/>
</dbReference>
<dbReference type="PANTHER" id="PTHR10130">
    <property type="entry name" value="PEROXISOMAL TARGETING SIGNAL 1 RECEPTOR PEX5"/>
    <property type="match status" value="1"/>
</dbReference>
<keyword evidence="6 8" id="KW-0802">TPR repeat</keyword>
<dbReference type="EMBL" id="JAEPRA010000009">
    <property type="protein sequence ID" value="KAG2180490.1"/>
    <property type="molecule type" value="Genomic_DNA"/>
</dbReference>
<comment type="caution">
    <text evidence="10">The sequence shown here is derived from an EMBL/GenBank/DDBJ whole genome shotgun (WGS) entry which is preliminary data.</text>
</comment>
<evidence type="ECO:0000256" key="5">
    <source>
        <dbReference type="ARBA" id="ARBA00022737"/>
    </source>
</evidence>
<comment type="similarity">
    <text evidence="3">Belongs to the peroxisomal targeting signal receptor family.</text>
</comment>
<comment type="subcellular location">
    <subcellularLocation>
        <location evidence="2">Cytoplasm</location>
    </subcellularLocation>
    <subcellularLocation>
        <location evidence="1">Peroxisome</location>
    </subcellularLocation>
</comment>
<sequence>MSFQNMANGADCSTGANPMSQLMKQFTQDKSLQRDRFESPQAGPSGQSMRTGRQHAGPADQRMLDEFFNQQESSAGPRAAQRGPAFQFSDLHKELDNIQMGPSPHQQGGWASEFNTMPGGPKLWELNSDEAAAMEQSFQAGMLNREGPPSEWREEFMNNPALSHVGNEQYNEQFEQAFQQHFDWQNEFNLQQDKGKGVGQNATWEQEFAAYDSKPELTDEERIAKEIEEASAAEDTKYFENFESIWQNIKDTSLGPEGFDNDWEDEFANYNHDGADTLKPDLGEYVFEIENPFMNHPDPMSEGLRLLEQGGSLSETALAFEAAVQKSPLDSQAWMHLGNTQAQNEKEEPAIRALEKAVEVDEGNLSALMSLAVSYTNESYDHAAYQTLERWILQRYPDTVPPMAEPTETPFDLHGRVTDMFLAAARAAPADNMDADVQVGLGVLFYGSNEFEKAVDCFVSALKGRPGDYLLWNRLGATLANSGRSEDAIDAYHKALELRPSFVRARYNLGVSCINIGCYQEAAEHLLGALSMHKRSIEDAEEGVNVSSNLWETLRKTFIMMDRRDLADKAMVGTDINQFRDQFEF</sequence>
<keyword evidence="7" id="KW-0576">Peroxisome</keyword>
<dbReference type="AlphaFoldDB" id="A0A8H7PV64"/>
<evidence type="ECO:0000256" key="4">
    <source>
        <dbReference type="ARBA" id="ARBA00022490"/>
    </source>
</evidence>
<dbReference type="GO" id="GO:0005778">
    <property type="term" value="C:peroxisomal membrane"/>
    <property type="evidence" value="ECO:0007669"/>
    <property type="project" value="TreeGrafter"/>
</dbReference>
<dbReference type="PANTHER" id="PTHR10130:SF0">
    <property type="entry name" value="GH08708P"/>
    <property type="match status" value="1"/>
</dbReference>
<evidence type="ECO:0000256" key="3">
    <source>
        <dbReference type="ARBA" id="ARBA00005348"/>
    </source>
</evidence>
<dbReference type="Proteomes" id="UP000612746">
    <property type="component" value="Unassembled WGS sequence"/>
</dbReference>
<gene>
    <name evidence="10" type="ORF">INT44_003494</name>
</gene>
<dbReference type="OrthoDB" id="10006023at2759"/>
<evidence type="ECO:0000256" key="8">
    <source>
        <dbReference type="PROSITE-ProRule" id="PRU00339"/>
    </source>
</evidence>
<name>A0A8H7PV64_9FUNG</name>
<dbReference type="PROSITE" id="PS50005">
    <property type="entry name" value="TPR"/>
    <property type="match status" value="3"/>
</dbReference>
<dbReference type="Gene3D" id="1.25.40.10">
    <property type="entry name" value="Tetratricopeptide repeat domain"/>
    <property type="match status" value="1"/>
</dbReference>
<organism evidence="10 11">
    <name type="scientific">Umbelopsis vinacea</name>
    <dbReference type="NCBI Taxonomy" id="44442"/>
    <lineage>
        <taxon>Eukaryota</taxon>
        <taxon>Fungi</taxon>
        <taxon>Fungi incertae sedis</taxon>
        <taxon>Mucoromycota</taxon>
        <taxon>Mucoromycotina</taxon>
        <taxon>Umbelopsidomycetes</taxon>
        <taxon>Umbelopsidales</taxon>
        <taxon>Umbelopsidaceae</taxon>
        <taxon>Umbelopsis</taxon>
    </lineage>
</organism>
<feature type="repeat" description="TPR" evidence="8">
    <location>
        <begin position="435"/>
        <end position="468"/>
    </location>
</feature>
<feature type="compositionally biased region" description="Polar residues" evidence="9">
    <location>
        <begin position="14"/>
        <end position="30"/>
    </location>
</feature>
<feature type="region of interest" description="Disordered" evidence="9">
    <location>
        <begin position="1"/>
        <end position="81"/>
    </location>
</feature>
<keyword evidence="4" id="KW-0963">Cytoplasm</keyword>
<dbReference type="InterPro" id="IPR019734">
    <property type="entry name" value="TPR_rpt"/>
</dbReference>
<dbReference type="InterPro" id="IPR011990">
    <property type="entry name" value="TPR-like_helical_dom_sf"/>
</dbReference>
<dbReference type="Pfam" id="PF00515">
    <property type="entry name" value="TPR_1"/>
    <property type="match status" value="1"/>
</dbReference>
<keyword evidence="11" id="KW-1185">Reference proteome</keyword>
<dbReference type="Pfam" id="PF13181">
    <property type="entry name" value="TPR_8"/>
    <property type="match status" value="1"/>
</dbReference>
<reference evidence="10" key="1">
    <citation type="submission" date="2020-12" db="EMBL/GenBank/DDBJ databases">
        <title>Metabolic potential, ecology and presence of endohyphal bacteria is reflected in genomic diversity of Mucoromycotina.</title>
        <authorList>
            <person name="Muszewska A."/>
            <person name="Okrasinska A."/>
            <person name="Steczkiewicz K."/>
            <person name="Drgas O."/>
            <person name="Orlowska M."/>
            <person name="Perlinska-Lenart U."/>
            <person name="Aleksandrzak-Piekarczyk T."/>
            <person name="Szatraj K."/>
            <person name="Zielenkiewicz U."/>
            <person name="Pilsyk S."/>
            <person name="Malc E."/>
            <person name="Mieczkowski P."/>
            <person name="Kruszewska J.S."/>
            <person name="Biernat P."/>
            <person name="Pawlowska J."/>
        </authorList>
    </citation>
    <scope>NUCLEOTIDE SEQUENCE</scope>
    <source>
        <strain evidence="10">WA0000051536</strain>
    </source>
</reference>